<dbReference type="GO" id="GO:0047804">
    <property type="term" value="F:cysteine-S-conjugate beta-lyase activity"/>
    <property type="evidence" value="ECO:0007669"/>
    <property type="project" value="UniProtKB-EC"/>
</dbReference>
<dbReference type="Gene3D" id="3.90.1150.10">
    <property type="entry name" value="Aspartate Aminotransferase, domain 1"/>
    <property type="match status" value="1"/>
</dbReference>
<name>D7DIZ4_METV0</name>
<protein>
    <recommendedName>
        <fullName evidence="2">cysteine-S-conjugate beta-lyase</fullName>
        <ecNumber evidence="2">4.4.1.13</ecNumber>
    </recommendedName>
</protein>
<dbReference type="SUPFAM" id="SSF53383">
    <property type="entry name" value="PLP-dependent transferases"/>
    <property type="match status" value="1"/>
</dbReference>
<dbReference type="eggNOG" id="COG1168">
    <property type="taxonomic scope" value="Bacteria"/>
</dbReference>
<evidence type="ECO:0000256" key="3">
    <source>
        <dbReference type="ARBA" id="ARBA00022898"/>
    </source>
</evidence>
<reference evidence="8" key="1">
    <citation type="submission" date="2010-05" db="EMBL/GenBank/DDBJ databases">
        <title>Complete sequence of Methylotenera sp. 301.</title>
        <authorList>
            <person name="Lucas S."/>
            <person name="Copeland A."/>
            <person name="Lapidus A."/>
            <person name="Cheng J.-F."/>
            <person name="Bruce D."/>
            <person name="Goodwin L."/>
            <person name="Pitluck S."/>
            <person name="Clum A."/>
            <person name="Land M."/>
            <person name="Hauser L."/>
            <person name="Kyrpides N."/>
            <person name="Ivanova N."/>
            <person name="Chistoservova L."/>
            <person name="Kalyuzhnaya M."/>
            <person name="Woyke T."/>
        </authorList>
    </citation>
    <scope>NUCLEOTIDE SEQUENCE [LARGE SCALE GENOMIC DNA]</scope>
    <source>
        <strain evidence="8">301</strain>
    </source>
</reference>
<dbReference type="Pfam" id="PF00155">
    <property type="entry name" value="Aminotran_1_2"/>
    <property type="match status" value="1"/>
</dbReference>
<dbReference type="RefSeq" id="WP_013148341.1">
    <property type="nucleotide sequence ID" value="NC_014207.1"/>
</dbReference>
<dbReference type="EMBL" id="CP002056">
    <property type="protein sequence ID" value="ADI30029.1"/>
    <property type="molecule type" value="Genomic_DNA"/>
</dbReference>
<dbReference type="CDD" id="cd00609">
    <property type="entry name" value="AAT_like"/>
    <property type="match status" value="1"/>
</dbReference>
<organism evidence="7 8">
    <name type="scientific">Methylotenera versatilis (strain 301)</name>
    <dbReference type="NCBI Taxonomy" id="666681"/>
    <lineage>
        <taxon>Bacteria</taxon>
        <taxon>Pseudomonadati</taxon>
        <taxon>Pseudomonadota</taxon>
        <taxon>Betaproteobacteria</taxon>
        <taxon>Nitrosomonadales</taxon>
        <taxon>Methylophilaceae</taxon>
        <taxon>Methylotenera</taxon>
    </lineage>
</organism>
<sequence length="398" mass="44348">MSFDFDKIITRDGTASVKQDGRAAYFGTADILPLWVADMDFAAPEAVTKALTQRAEHPVYGYTFYPESMYGALIDWLKKRHGWTVERDWIVMAPGVVTSLFASVMAFAESGEGVIVQPPVYAPFFTAVTTNQRRLIENPLMSVDGVYYIDFEHLERCAADGAKMLLFCSPHNPVGRVWSKAELEQLLAITRRYDITILSDEIHADLIYPDLKHTENPVGEQHTTLAMLASESDKIITAVAPSKTFNIPGLGLSAMIVPNPAQRTALKKVFDSLHLSNTNPFSIAAFEAAYRGGEAWLDALLIYLRDNRDFVSNYLKKNIPNIRLIQPQGSYLLWLDCRDLKMTDLQLEAFFMKEARVGLNPGKSFGKGGSGFMRLNIASPRSVIADALNRIATPLNSR</sequence>
<keyword evidence="8" id="KW-1185">Reference proteome</keyword>
<dbReference type="PANTHER" id="PTHR43525">
    <property type="entry name" value="PROTEIN MALY"/>
    <property type="match status" value="1"/>
</dbReference>
<dbReference type="Gene3D" id="3.40.640.10">
    <property type="entry name" value="Type I PLP-dependent aspartate aminotransferase-like (Major domain)"/>
    <property type="match status" value="1"/>
</dbReference>
<dbReference type="InterPro" id="IPR015421">
    <property type="entry name" value="PyrdxlP-dep_Trfase_major"/>
</dbReference>
<dbReference type="InterPro" id="IPR015424">
    <property type="entry name" value="PyrdxlP-dep_Trfase"/>
</dbReference>
<keyword evidence="3" id="KW-0663">Pyridoxal phosphate</keyword>
<evidence type="ECO:0000256" key="5">
    <source>
        <dbReference type="ARBA" id="ARBA00037974"/>
    </source>
</evidence>
<proteinExistence type="inferred from homology"/>
<dbReference type="AlphaFoldDB" id="D7DIZ4"/>
<dbReference type="InterPro" id="IPR004839">
    <property type="entry name" value="Aminotransferase_I/II_large"/>
</dbReference>
<evidence type="ECO:0000259" key="6">
    <source>
        <dbReference type="Pfam" id="PF00155"/>
    </source>
</evidence>
<keyword evidence="4" id="KW-0456">Lyase</keyword>
<keyword evidence="7" id="KW-0032">Aminotransferase</keyword>
<dbReference type="GO" id="GO:0030170">
    <property type="term" value="F:pyridoxal phosphate binding"/>
    <property type="evidence" value="ECO:0007669"/>
    <property type="project" value="InterPro"/>
</dbReference>
<dbReference type="PANTHER" id="PTHR43525:SF1">
    <property type="entry name" value="PROTEIN MALY"/>
    <property type="match status" value="1"/>
</dbReference>
<dbReference type="InterPro" id="IPR015422">
    <property type="entry name" value="PyrdxlP-dep_Trfase_small"/>
</dbReference>
<evidence type="ECO:0000256" key="2">
    <source>
        <dbReference type="ARBA" id="ARBA00012224"/>
    </source>
</evidence>
<dbReference type="STRING" id="666681.M301_1649"/>
<dbReference type="InterPro" id="IPR027619">
    <property type="entry name" value="C-S_lyase_PatB-like"/>
</dbReference>
<evidence type="ECO:0000256" key="1">
    <source>
        <dbReference type="ARBA" id="ARBA00001933"/>
    </source>
</evidence>
<dbReference type="InterPro" id="IPR051798">
    <property type="entry name" value="Class-II_PLP-Dep_Aminotrans"/>
</dbReference>
<dbReference type="EC" id="4.4.1.13" evidence="2"/>
<dbReference type="KEGG" id="meh:M301_1649"/>
<evidence type="ECO:0000313" key="7">
    <source>
        <dbReference type="EMBL" id="ADI30029.1"/>
    </source>
</evidence>
<accession>D7DIZ4</accession>
<dbReference type="OrthoDB" id="9803354at2"/>
<dbReference type="HOGENOM" id="CLU_017584_15_0_4"/>
<evidence type="ECO:0000313" key="8">
    <source>
        <dbReference type="Proteomes" id="UP000000383"/>
    </source>
</evidence>
<keyword evidence="7" id="KW-0808">Transferase</keyword>
<comment type="cofactor">
    <cofactor evidence="1">
        <name>pyridoxal 5'-phosphate</name>
        <dbReference type="ChEBI" id="CHEBI:597326"/>
    </cofactor>
</comment>
<dbReference type="GO" id="GO:0008483">
    <property type="term" value="F:transaminase activity"/>
    <property type="evidence" value="ECO:0007669"/>
    <property type="project" value="UniProtKB-KW"/>
</dbReference>
<dbReference type="NCBIfam" id="TIGR04350">
    <property type="entry name" value="C_S_lyase_PatB"/>
    <property type="match status" value="1"/>
</dbReference>
<gene>
    <name evidence="7" type="ordered locus">M301_1649</name>
</gene>
<reference evidence="7 8" key="2">
    <citation type="journal article" date="2011" name="J. Bacteriol.">
        <title>Genomes of three methylotrophs from a single niche uncover genetic and metabolic divergence of Methylophilaceae.</title>
        <authorList>
            <person name="Lapidus A."/>
            <person name="Clum A."/>
            <person name="Labutti K."/>
            <person name="Kaluzhnaya M.G."/>
            <person name="Lim S."/>
            <person name="Beck D.A."/>
            <person name="Glavina Del Rio T."/>
            <person name="Nolan M."/>
            <person name="Mavromatis K."/>
            <person name="Huntemann M."/>
            <person name="Lucas S."/>
            <person name="Lidstrom M.E."/>
            <person name="Ivanova N."/>
            <person name="Chistoserdova L."/>
        </authorList>
    </citation>
    <scope>NUCLEOTIDE SEQUENCE [LARGE SCALE GENOMIC DNA]</scope>
    <source>
        <strain evidence="7 8">301</strain>
    </source>
</reference>
<evidence type="ECO:0000256" key="4">
    <source>
        <dbReference type="ARBA" id="ARBA00023239"/>
    </source>
</evidence>
<dbReference type="Proteomes" id="UP000000383">
    <property type="component" value="Chromosome"/>
</dbReference>
<feature type="domain" description="Aminotransferase class I/classII large" evidence="6">
    <location>
        <begin position="31"/>
        <end position="391"/>
    </location>
</feature>
<comment type="similarity">
    <text evidence="5">Belongs to the class-II pyridoxal-phosphate-dependent aminotransferase family. MalY/PatB cystathionine beta-lyase subfamily.</text>
</comment>